<keyword evidence="3 6" id="KW-0812">Transmembrane</keyword>
<dbReference type="InterPro" id="IPR002293">
    <property type="entry name" value="AA/rel_permease1"/>
</dbReference>
<dbReference type="EMBL" id="QFPJ01000020">
    <property type="protein sequence ID" value="PZQ21966.1"/>
    <property type="molecule type" value="Genomic_DNA"/>
</dbReference>
<feature type="transmembrane region" description="Helical" evidence="6">
    <location>
        <begin position="227"/>
        <end position="254"/>
    </location>
</feature>
<evidence type="ECO:0000313" key="8">
    <source>
        <dbReference type="Proteomes" id="UP000248597"/>
    </source>
</evidence>
<feature type="transmembrane region" description="Helical" evidence="6">
    <location>
        <begin position="322"/>
        <end position="340"/>
    </location>
</feature>
<feature type="transmembrane region" description="Helical" evidence="6">
    <location>
        <begin position="40"/>
        <end position="64"/>
    </location>
</feature>
<reference evidence="7 8" key="1">
    <citation type="submission" date="2017-08" db="EMBL/GenBank/DDBJ databases">
        <title>Infants hospitalized years apart are colonized by the same room-sourced microbial strains.</title>
        <authorList>
            <person name="Brooks B."/>
            <person name="Olm M.R."/>
            <person name="Firek B.A."/>
            <person name="Baker R."/>
            <person name="Thomas B.C."/>
            <person name="Morowitz M.J."/>
            <person name="Banfield J.F."/>
        </authorList>
    </citation>
    <scope>NUCLEOTIDE SEQUENCE [LARGE SCALE GENOMIC DNA]</scope>
    <source>
        <strain evidence="7">S2_005_003_R2_47</strain>
    </source>
</reference>
<evidence type="ECO:0000256" key="2">
    <source>
        <dbReference type="ARBA" id="ARBA00022475"/>
    </source>
</evidence>
<dbReference type="Gene3D" id="1.20.1740.10">
    <property type="entry name" value="Amino acid/polyamine transporter I"/>
    <property type="match status" value="1"/>
</dbReference>
<keyword evidence="4 6" id="KW-1133">Transmembrane helix</keyword>
<dbReference type="Proteomes" id="UP000248597">
    <property type="component" value="Unassembled WGS sequence"/>
</dbReference>
<evidence type="ECO:0000256" key="5">
    <source>
        <dbReference type="ARBA" id="ARBA00023136"/>
    </source>
</evidence>
<evidence type="ECO:0000256" key="3">
    <source>
        <dbReference type="ARBA" id="ARBA00022692"/>
    </source>
</evidence>
<evidence type="ECO:0000256" key="4">
    <source>
        <dbReference type="ARBA" id="ARBA00022989"/>
    </source>
</evidence>
<feature type="transmembrane region" description="Helical" evidence="6">
    <location>
        <begin position="380"/>
        <end position="399"/>
    </location>
</feature>
<dbReference type="PANTHER" id="PTHR42770">
    <property type="entry name" value="AMINO ACID TRANSPORTER-RELATED"/>
    <property type="match status" value="1"/>
</dbReference>
<feature type="transmembrane region" description="Helical" evidence="6">
    <location>
        <begin position="76"/>
        <end position="102"/>
    </location>
</feature>
<dbReference type="PIRSF" id="PIRSF006060">
    <property type="entry name" value="AA_transporter"/>
    <property type="match status" value="1"/>
</dbReference>
<proteinExistence type="predicted"/>
<evidence type="ECO:0000313" key="7">
    <source>
        <dbReference type="EMBL" id="PZQ21966.1"/>
    </source>
</evidence>
<keyword evidence="2" id="KW-1003">Cell membrane</keyword>
<dbReference type="AlphaFoldDB" id="A0A2W5KYD7"/>
<feature type="transmembrane region" description="Helical" evidence="6">
    <location>
        <begin position="122"/>
        <end position="143"/>
    </location>
</feature>
<dbReference type="InterPro" id="IPR050367">
    <property type="entry name" value="APC_superfamily"/>
</dbReference>
<protein>
    <submittedName>
        <fullName evidence="7">Amino acid permease</fullName>
    </submittedName>
</protein>
<feature type="transmembrane region" description="Helical" evidence="6">
    <location>
        <begin position="405"/>
        <end position="424"/>
    </location>
</feature>
<comment type="caution">
    <text evidence="7">The sequence shown here is derived from an EMBL/GenBank/DDBJ whole genome shotgun (WGS) entry which is preliminary data.</text>
</comment>
<feature type="transmembrane region" description="Helical" evidence="6">
    <location>
        <begin position="12"/>
        <end position="34"/>
    </location>
</feature>
<sequence>MNGCEPHLGRVVGVSGVAFTAFNCIVGVGIFSLPGLVAGVLGPAAIIAYFVCAMLIGLVGLCFAEAGSRVTASGGLYAYAAVAFGPVVGGVAGMLALLAGAIGSAAALARFFVDTLTTIWPIIGNAGASLVLLIAIYGTLALINMAGTRDGARLTVMIGVLKLAPLLAILLFGFFAIEPANLAWPAAPSVGKVGEGAMMLVLAFMGVETGLGLSGETRDPARTIPRALAIALGGVALLYVALQITVQGVLGAALAGTATPLADVAGALFGPRGASLLLLATAISVGGYMVADMLSAPRTLFALAEAGQLPRSFARIHPERQTPAVAIGLYATAVVLVSASGSFKQLVVLTVAGSLFLYLIVCLGVLRLRAKGVAQAGKPFVAPGGALVPVAAAAIILWLLSTLAWSELVAGGLFVLVVAAIYAAREHLRPTTANALSI</sequence>
<dbReference type="PANTHER" id="PTHR42770:SF7">
    <property type="entry name" value="MEMBRANE PROTEIN"/>
    <property type="match status" value="1"/>
</dbReference>
<keyword evidence="5 6" id="KW-0472">Membrane</keyword>
<feature type="transmembrane region" description="Helical" evidence="6">
    <location>
        <begin position="197"/>
        <end position="215"/>
    </location>
</feature>
<name>A0A2W5KYD7_SPHMC</name>
<feature type="transmembrane region" description="Helical" evidence="6">
    <location>
        <begin position="274"/>
        <end position="291"/>
    </location>
</feature>
<accession>A0A2W5KYD7</accession>
<dbReference type="Pfam" id="PF13520">
    <property type="entry name" value="AA_permease_2"/>
    <property type="match status" value="1"/>
</dbReference>
<evidence type="ECO:0000256" key="6">
    <source>
        <dbReference type="SAM" id="Phobius"/>
    </source>
</evidence>
<feature type="transmembrane region" description="Helical" evidence="6">
    <location>
        <begin position="346"/>
        <end position="368"/>
    </location>
</feature>
<dbReference type="GO" id="GO:0022857">
    <property type="term" value="F:transmembrane transporter activity"/>
    <property type="evidence" value="ECO:0007669"/>
    <property type="project" value="InterPro"/>
</dbReference>
<organism evidence="7 8">
    <name type="scientific">Sphingopyxis macrogoltabida</name>
    <name type="common">Sphingomonas macrogoltabidus</name>
    <dbReference type="NCBI Taxonomy" id="33050"/>
    <lineage>
        <taxon>Bacteria</taxon>
        <taxon>Pseudomonadati</taxon>
        <taxon>Pseudomonadota</taxon>
        <taxon>Alphaproteobacteria</taxon>
        <taxon>Sphingomonadales</taxon>
        <taxon>Sphingomonadaceae</taxon>
        <taxon>Sphingopyxis</taxon>
    </lineage>
</organism>
<gene>
    <name evidence="7" type="ORF">DI569_09905</name>
</gene>
<comment type="subcellular location">
    <subcellularLocation>
        <location evidence="1">Cell membrane</location>
        <topology evidence="1">Multi-pass membrane protein</topology>
    </subcellularLocation>
</comment>
<feature type="transmembrane region" description="Helical" evidence="6">
    <location>
        <begin position="155"/>
        <end position="177"/>
    </location>
</feature>
<dbReference type="GO" id="GO:0005886">
    <property type="term" value="C:plasma membrane"/>
    <property type="evidence" value="ECO:0007669"/>
    <property type="project" value="UniProtKB-SubCell"/>
</dbReference>
<evidence type="ECO:0000256" key="1">
    <source>
        <dbReference type="ARBA" id="ARBA00004651"/>
    </source>
</evidence>